<accession>W6QTF4</accession>
<evidence type="ECO:0000313" key="2">
    <source>
        <dbReference type="Proteomes" id="UP000030686"/>
    </source>
</evidence>
<evidence type="ECO:0000313" key="1">
    <source>
        <dbReference type="EMBL" id="CDM37424.1"/>
    </source>
</evidence>
<dbReference type="Gene3D" id="1.25.40.10">
    <property type="entry name" value="Tetratricopeptide repeat domain"/>
    <property type="match status" value="1"/>
</dbReference>
<protein>
    <submittedName>
        <fullName evidence="1">Uncharacterized protein</fullName>
    </submittedName>
</protein>
<name>W6QTF4_PENRF</name>
<keyword evidence="2" id="KW-1185">Reference proteome</keyword>
<dbReference type="Proteomes" id="UP000030686">
    <property type="component" value="Unassembled WGS sequence"/>
</dbReference>
<dbReference type="AlphaFoldDB" id="W6QTF4"/>
<dbReference type="EMBL" id="HG792020">
    <property type="protein sequence ID" value="CDM37424.1"/>
    <property type="molecule type" value="Genomic_DNA"/>
</dbReference>
<sequence length="61" mass="6853">MRMIAGRKLRAFFGLFKISQYFYALGGHEKALEPDHVSTLGAVHNIGVLYSKQDKLGEADR</sequence>
<dbReference type="InterPro" id="IPR011990">
    <property type="entry name" value="TPR-like_helical_dom_sf"/>
</dbReference>
<dbReference type="OrthoDB" id="1658288at2759"/>
<gene>
    <name evidence="1" type="ORF">PROQFM164_S06g000386</name>
</gene>
<proteinExistence type="predicted"/>
<organism evidence="1 2">
    <name type="scientific">Penicillium roqueforti (strain FM164)</name>
    <dbReference type="NCBI Taxonomy" id="1365484"/>
    <lineage>
        <taxon>Eukaryota</taxon>
        <taxon>Fungi</taxon>
        <taxon>Dikarya</taxon>
        <taxon>Ascomycota</taxon>
        <taxon>Pezizomycotina</taxon>
        <taxon>Eurotiomycetes</taxon>
        <taxon>Eurotiomycetidae</taxon>
        <taxon>Eurotiales</taxon>
        <taxon>Aspergillaceae</taxon>
        <taxon>Penicillium</taxon>
    </lineage>
</organism>
<reference evidence="1" key="1">
    <citation type="journal article" date="2014" name="Nat. Commun.">
        <title>Multiple recent horizontal transfers of a large genomic region in cheese making fungi.</title>
        <authorList>
            <person name="Cheeseman K."/>
            <person name="Ropars J."/>
            <person name="Renault P."/>
            <person name="Dupont J."/>
            <person name="Gouzy J."/>
            <person name="Branca A."/>
            <person name="Abraham A.L."/>
            <person name="Ceppi M."/>
            <person name="Conseiller E."/>
            <person name="Debuchy R."/>
            <person name="Malagnac F."/>
            <person name="Goarin A."/>
            <person name="Silar P."/>
            <person name="Lacoste S."/>
            <person name="Sallet E."/>
            <person name="Bensimon A."/>
            <person name="Giraud T."/>
            <person name="Brygoo Y."/>
        </authorList>
    </citation>
    <scope>NUCLEOTIDE SEQUENCE [LARGE SCALE GENOMIC DNA]</scope>
    <source>
        <strain evidence="1">FM164</strain>
    </source>
</reference>